<evidence type="ECO:0000256" key="2">
    <source>
        <dbReference type="SAM" id="Phobius"/>
    </source>
</evidence>
<evidence type="ECO:0000313" key="4">
    <source>
        <dbReference type="Proteomes" id="UP000051952"/>
    </source>
</evidence>
<feature type="compositionally biased region" description="Polar residues" evidence="1">
    <location>
        <begin position="1577"/>
        <end position="1588"/>
    </location>
</feature>
<dbReference type="SMART" id="SM01411">
    <property type="entry name" value="Ephrin_rec_like"/>
    <property type="match status" value="1"/>
</dbReference>
<organism evidence="3 4">
    <name type="scientific">Bodo saltans</name>
    <name type="common">Flagellated protozoan</name>
    <dbReference type="NCBI Taxonomy" id="75058"/>
    <lineage>
        <taxon>Eukaryota</taxon>
        <taxon>Discoba</taxon>
        <taxon>Euglenozoa</taxon>
        <taxon>Kinetoplastea</taxon>
        <taxon>Metakinetoplastina</taxon>
        <taxon>Eubodonida</taxon>
        <taxon>Bodonidae</taxon>
        <taxon>Bodo</taxon>
    </lineage>
</organism>
<protein>
    <submittedName>
        <fullName evidence="3">Transmembrane protein, putative</fullName>
    </submittedName>
</protein>
<name>A0A0S4JCY7_BODSA</name>
<feature type="region of interest" description="Disordered" evidence="1">
    <location>
        <begin position="913"/>
        <end position="1003"/>
    </location>
</feature>
<feature type="compositionally biased region" description="Low complexity" evidence="1">
    <location>
        <begin position="971"/>
        <end position="1002"/>
    </location>
</feature>
<feature type="compositionally biased region" description="Low complexity" evidence="1">
    <location>
        <begin position="1192"/>
        <end position="1213"/>
    </location>
</feature>
<gene>
    <name evidence="3" type="ORF">BSAL_13750</name>
</gene>
<reference evidence="4" key="1">
    <citation type="submission" date="2015-09" db="EMBL/GenBank/DDBJ databases">
        <authorList>
            <consortium name="Pathogen Informatics"/>
        </authorList>
    </citation>
    <scope>NUCLEOTIDE SEQUENCE [LARGE SCALE GENOMIC DNA]</scope>
    <source>
        <strain evidence="4">Lake Konstanz</strain>
    </source>
</reference>
<dbReference type="Gene3D" id="3.40.50.2300">
    <property type="match status" value="2"/>
</dbReference>
<proteinExistence type="predicted"/>
<keyword evidence="2" id="KW-1133">Transmembrane helix</keyword>
<sequence length="1686" mass="181179">MIQPIAQYGCSPCSKSKKSARQGARIVGICKDFPKKKSAKKMERNSVLMVQLPHLARQPADLFPQCQQTHRRQCKHVDTLRLSSSRSFALYKSLLALIALIFCSALVCLDNVSEKNEWWRMISTPHIHTLATLAAPSSPISIRKSSSFFPSLFPTFIFADAQTTPTTANNTSYLYNLTESDGCLRVLFLFPTSLSDLGWSYQFNIARRRAIRDFVAANPNITLIDNAVYDVNDLTADDFNMLVETSLSTNGPGYHIVFGLSSSVFPRLFNFSTRYLAAFPKTRFIGFSLPKLLDGNYPHNYAAMGLDIQTASFVIGAVAAAACTPGSGGVGILMPTTMPSAVNAFYRGMLYGQKFRPEYNTTNGSIASQNGTTTMCQLVTINQNSFSDVPSEIEIANLFIQRNMRVAYFWVDHRDAALAVMHYHQLAYQQNQSADPNYDAASIVDDNDMWSISYAVEGTTVVGDSVVTSLLIRGGDVFQRVMQDYIDNVPTSETFYVIPMHNVSDDNGIQLGYFSAAAPQYVSKAGASARMYASENPVLCGPIYSSSSGALMVPPGSCLNISQMTLNMTYIMQGNIYMMPPWRRASSCPPGTFVNRSLDTFELTCQPCPAGMFSSRNGSASCSSCPQELFEIASADGTSCVLSVTSLEKQLSAAEKIIIGVLSAVCGLVIVILLIYYLVQSYRFGTFLWPAHYGFFDFSGTSQAVLAVQHELFIAGEVERMTPPQGPFVALAMIAVDNSRSDPRWRKSISFVGDVYAELGKIVNQAAYDARRHAELVAAVAPPPTTMGAAAGGGGMPPRTPGNWNSGAEFANVAGDSGASTIPGATHVKSPTATTTGGMTGADFLSNSASVNSAVLAPAAPSGVYIAINVGDMYVLAHNDADVLLKCVAQIDKRFRRFMTQLHAQKKQLRAAAAAGGGGVDEEGDDDDDDGTAAAEKEDRCTSAPSRRRRQPWNGEHSSIGQDEGGDDDNNNNNNSNDNNKTTYNSTSSKRLNTSSSSTSSSPHLMLRVLLHYGTPSIVRTHGGGGSGSGNIAAGSVSPGTTTPAWGSHHEPQQQPSRRVQFLGDDIRMMKTIWSNTLAHSFSPYLVTSSAGERLTPFTATTAMRAAGLSMIVGSAVSPAATPLPAQSMFRAADPRDRTKVIVGCQRGAQLLAKLEHRTVTSFASSSSTSSSLQRRASSSSHQTSFRRAPRSSSRNGGPPAASSSSSSSPSSPHMIAVYRLADFDPDRVGLDRNPPLHHRHHLLLLQQQQQQQQQHHHVVHQHHQLPASYSIAHGMPTTTTAQSPTSSTAAPAAAGVIVEVGLLSSAIPSQQQQQQAFGGGDVEMNDAPFDDTASQRARHATNNMRSAAGGVGRPSLAFDDDTASIQSLFSFVGSIRGGGNSRSTTKAVAANTRTGSAALSSAVVKMFADTRLLMLSHEELKLLQHFAGALLTRFLKGLDHDRRLDCLLFCLRRTHLEDVHHELTMPPVAPTDTFVGYSKKVTYRTAMSGMSGSGQSQHTLSTSVPLATSSLNNSTKSIGSRHDATRRIASVALEAILTQLLVMMDEIELKRWLRDVAELRELQDDDDGDVERGSRGSKQQQGNSSTTQRHHHRVGSGTQRTMDVEDDGGGSSSITTARERSDAPMMDDDDDIGGGNGFTNAAAAVPIPSFHAADHSTTFHAAAAGALEGNDDGLAPVEKAFVALD</sequence>
<feature type="compositionally biased region" description="Low complexity" evidence="1">
    <location>
        <begin position="1163"/>
        <end position="1181"/>
    </location>
</feature>
<accession>A0A0S4JCY7</accession>
<keyword evidence="4" id="KW-1185">Reference proteome</keyword>
<feature type="region of interest" description="Disordered" evidence="1">
    <location>
        <begin position="1565"/>
        <end position="1628"/>
    </location>
</feature>
<feature type="compositionally biased region" description="Acidic residues" evidence="1">
    <location>
        <begin position="920"/>
        <end position="931"/>
    </location>
</feature>
<evidence type="ECO:0000313" key="3">
    <source>
        <dbReference type="EMBL" id="CUG88111.1"/>
    </source>
</evidence>
<keyword evidence="2 3" id="KW-0812">Transmembrane</keyword>
<dbReference type="VEuPathDB" id="TriTrypDB:BSAL_13750"/>
<dbReference type="Gene3D" id="2.10.50.10">
    <property type="entry name" value="Tumor Necrosis Factor Receptor, subunit A, domain 2"/>
    <property type="match status" value="1"/>
</dbReference>
<feature type="transmembrane region" description="Helical" evidence="2">
    <location>
        <begin position="657"/>
        <end position="679"/>
    </location>
</feature>
<keyword evidence="2" id="KW-0472">Membrane</keyword>
<dbReference type="EMBL" id="CYKH01001617">
    <property type="protein sequence ID" value="CUG88111.1"/>
    <property type="molecule type" value="Genomic_DNA"/>
</dbReference>
<dbReference type="CDD" id="cd00185">
    <property type="entry name" value="TNFRSF"/>
    <property type="match status" value="1"/>
</dbReference>
<dbReference type="InterPro" id="IPR009030">
    <property type="entry name" value="Growth_fac_rcpt_cys_sf"/>
</dbReference>
<dbReference type="SUPFAM" id="SSF57184">
    <property type="entry name" value="Growth factor receptor domain"/>
    <property type="match status" value="1"/>
</dbReference>
<feature type="region of interest" description="Disordered" evidence="1">
    <location>
        <begin position="1163"/>
        <end position="1213"/>
    </location>
</feature>
<evidence type="ECO:0000256" key="1">
    <source>
        <dbReference type="SAM" id="MobiDB-lite"/>
    </source>
</evidence>
<dbReference type="Proteomes" id="UP000051952">
    <property type="component" value="Unassembled WGS sequence"/>
</dbReference>